<dbReference type="Proteomes" id="UP000778970">
    <property type="component" value="Unassembled WGS sequence"/>
</dbReference>
<comment type="similarity">
    <text evidence="3">Belongs to the DegT/DnrJ/EryC1 family.</text>
</comment>
<dbReference type="GO" id="GO:0008483">
    <property type="term" value="F:transaminase activity"/>
    <property type="evidence" value="ECO:0007669"/>
    <property type="project" value="UniProtKB-KW"/>
</dbReference>
<keyword evidence="2 3" id="KW-0663">Pyridoxal phosphate</keyword>
<dbReference type="PANTHER" id="PTHR30244">
    <property type="entry name" value="TRANSAMINASE"/>
    <property type="match status" value="1"/>
</dbReference>
<dbReference type="Gene3D" id="3.90.1150.10">
    <property type="entry name" value="Aspartate Aminotransferase, domain 1"/>
    <property type="match status" value="1"/>
</dbReference>
<dbReference type="CDD" id="cd00616">
    <property type="entry name" value="AHBA_syn"/>
    <property type="match status" value="1"/>
</dbReference>
<reference evidence="4" key="2">
    <citation type="journal article" date="2020" name="Microorganisms">
        <title>Osmotic Adaptation and Compatible Solute Biosynthesis of Phototrophic Bacteria as Revealed from Genome Analyses.</title>
        <authorList>
            <person name="Imhoff J.F."/>
            <person name="Rahn T."/>
            <person name="Kunzel S."/>
            <person name="Keller A."/>
            <person name="Neulinger S.C."/>
        </authorList>
    </citation>
    <scope>NUCLEOTIDE SEQUENCE</scope>
    <source>
        <strain evidence="4">DSM 9154</strain>
    </source>
</reference>
<reference evidence="4" key="1">
    <citation type="submission" date="2017-08" db="EMBL/GenBank/DDBJ databases">
        <authorList>
            <person name="Imhoff J.F."/>
            <person name="Rahn T."/>
            <person name="Kuenzel S."/>
            <person name="Neulinger S.C."/>
        </authorList>
    </citation>
    <scope>NUCLEOTIDE SEQUENCE</scope>
    <source>
        <strain evidence="4">DSM 9154</strain>
    </source>
</reference>
<dbReference type="Gene3D" id="3.40.640.10">
    <property type="entry name" value="Type I PLP-dependent aspartate aminotransferase-like (Major domain)"/>
    <property type="match status" value="1"/>
</dbReference>
<feature type="modified residue" description="N6-(pyridoxal phosphate)lysine" evidence="2">
    <location>
        <position position="207"/>
    </location>
</feature>
<sequence length="387" mass="40410">MPPSATMSPTPGADEPIPLFDPRRQYQRLQTEIDARVAAVLAHGAYVNGPEIAELEDALCRSTGATACVACANGTDALVMSLLAHGIGPGDAVFVPAFTYVATAGAVRLAGATPVFCDVLEATANLDPTDLDRQAARVRKSGTLRLRAVLPVDLYGLPADYAGVQSVADDHDLLVIADAAQSMGAAREGVAVGALAPTTTVSFFPTKPLGCAGDGGAILTSDGALAERLRLLRTHGTDASRTAVALGMNNRLDTLQAAILLAKLPHLTTERAHREQLAQRYDDLLAKAVEPAPRDPGCTSAWALYTLRSERRDAIQQALSDQQIGAGVYYHAPVHLHPAYQAFGDGPGSLPVSERLAARVLSLPLTAEMTEAQVTRVAQAVCAAVAG</sequence>
<keyword evidence="4" id="KW-0032">Aminotransferase</keyword>
<evidence type="ECO:0000313" key="4">
    <source>
        <dbReference type="EMBL" id="MBK1696053.1"/>
    </source>
</evidence>
<dbReference type="Pfam" id="PF01041">
    <property type="entry name" value="DegT_DnrJ_EryC1"/>
    <property type="match status" value="1"/>
</dbReference>
<keyword evidence="5" id="KW-1185">Reference proteome</keyword>
<dbReference type="RefSeq" id="WP_081728871.1">
    <property type="nucleotide sequence ID" value="NZ_NRRE01000009.1"/>
</dbReference>
<dbReference type="PIRSF" id="PIRSF000390">
    <property type="entry name" value="PLP_StrS"/>
    <property type="match status" value="1"/>
</dbReference>
<dbReference type="InterPro" id="IPR015424">
    <property type="entry name" value="PyrdxlP-dep_Trfase"/>
</dbReference>
<protein>
    <submittedName>
        <fullName evidence="4">DegT/DnrJ/EryC1/StrS family aminotransferase</fullName>
    </submittedName>
</protein>
<dbReference type="GO" id="GO:0000271">
    <property type="term" value="P:polysaccharide biosynthetic process"/>
    <property type="evidence" value="ECO:0007669"/>
    <property type="project" value="TreeGrafter"/>
</dbReference>
<accession>A0A934QFG7</accession>
<dbReference type="GO" id="GO:0030170">
    <property type="term" value="F:pyridoxal phosphate binding"/>
    <property type="evidence" value="ECO:0007669"/>
    <property type="project" value="TreeGrafter"/>
</dbReference>
<comment type="caution">
    <text evidence="4">The sequence shown here is derived from an EMBL/GenBank/DDBJ whole genome shotgun (WGS) entry which is preliminary data.</text>
</comment>
<dbReference type="SUPFAM" id="SSF53383">
    <property type="entry name" value="PLP-dependent transferases"/>
    <property type="match status" value="1"/>
</dbReference>
<evidence type="ECO:0000256" key="2">
    <source>
        <dbReference type="PIRSR" id="PIRSR000390-2"/>
    </source>
</evidence>
<proteinExistence type="inferred from homology"/>
<dbReference type="PANTHER" id="PTHR30244:SF42">
    <property type="entry name" value="UDP-2-ACETAMIDO-2-DEOXY-3-OXO-D-GLUCURONATE AMINOTRANSFERASE"/>
    <property type="match status" value="1"/>
</dbReference>
<dbReference type="AlphaFoldDB" id="A0A934QFG7"/>
<dbReference type="InterPro" id="IPR015421">
    <property type="entry name" value="PyrdxlP-dep_Trfase_major"/>
</dbReference>
<feature type="active site" description="Proton acceptor" evidence="1">
    <location>
        <position position="207"/>
    </location>
</feature>
<dbReference type="InterPro" id="IPR015422">
    <property type="entry name" value="PyrdxlP-dep_Trfase_small"/>
</dbReference>
<gene>
    <name evidence="4" type="ORF">CKO21_02185</name>
</gene>
<evidence type="ECO:0000313" key="5">
    <source>
        <dbReference type="Proteomes" id="UP000778970"/>
    </source>
</evidence>
<keyword evidence="4" id="KW-0808">Transferase</keyword>
<evidence type="ECO:0000256" key="1">
    <source>
        <dbReference type="PIRSR" id="PIRSR000390-1"/>
    </source>
</evidence>
<dbReference type="EMBL" id="NRRE01000009">
    <property type="protein sequence ID" value="MBK1696053.1"/>
    <property type="molecule type" value="Genomic_DNA"/>
</dbReference>
<organism evidence="4 5">
    <name type="scientific">Rhodovibrio salinarum</name>
    <dbReference type="NCBI Taxonomy" id="1087"/>
    <lineage>
        <taxon>Bacteria</taxon>
        <taxon>Pseudomonadati</taxon>
        <taxon>Pseudomonadota</taxon>
        <taxon>Alphaproteobacteria</taxon>
        <taxon>Rhodospirillales</taxon>
        <taxon>Rhodovibrionaceae</taxon>
        <taxon>Rhodovibrio</taxon>
    </lineage>
</organism>
<dbReference type="InterPro" id="IPR000653">
    <property type="entry name" value="DegT/StrS_aminotransferase"/>
</dbReference>
<evidence type="ECO:0000256" key="3">
    <source>
        <dbReference type="RuleBase" id="RU004508"/>
    </source>
</evidence>
<name>A0A934QFG7_9PROT</name>